<reference evidence="3 4" key="1">
    <citation type="submission" date="2019-08" db="EMBL/GenBank/DDBJ databases">
        <authorList>
            <person name="Lei W."/>
        </authorList>
    </citation>
    <scope>NUCLEOTIDE SEQUENCE [LARGE SCALE GENOMIC DNA]</scope>
    <source>
        <strain evidence="3 4">CCUG 58627</strain>
    </source>
</reference>
<feature type="transmembrane region" description="Helical" evidence="2">
    <location>
        <begin position="131"/>
        <end position="158"/>
    </location>
</feature>
<organism evidence="3 4">
    <name type="scientific">Corynebacterium canis</name>
    <dbReference type="NCBI Taxonomy" id="679663"/>
    <lineage>
        <taxon>Bacteria</taxon>
        <taxon>Bacillati</taxon>
        <taxon>Actinomycetota</taxon>
        <taxon>Actinomycetes</taxon>
        <taxon>Mycobacteriales</taxon>
        <taxon>Corynebacteriaceae</taxon>
        <taxon>Corynebacterium</taxon>
    </lineage>
</organism>
<evidence type="ECO:0000256" key="1">
    <source>
        <dbReference type="SAM" id="MobiDB-lite"/>
    </source>
</evidence>
<feature type="transmembrane region" description="Helical" evidence="2">
    <location>
        <begin position="170"/>
        <end position="189"/>
    </location>
</feature>
<evidence type="ECO:0000256" key="2">
    <source>
        <dbReference type="SAM" id="Phobius"/>
    </source>
</evidence>
<dbReference type="RefSeq" id="WP_146323698.1">
    <property type="nucleotide sequence ID" value="NZ_BAABLR010000015.1"/>
</dbReference>
<name>A0A5C5UN62_9CORY</name>
<proteinExistence type="predicted"/>
<gene>
    <name evidence="3" type="ORF">FRX94_03290</name>
</gene>
<dbReference type="Proteomes" id="UP000320791">
    <property type="component" value="Unassembled WGS sequence"/>
</dbReference>
<protein>
    <submittedName>
        <fullName evidence="3">Uncharacterized protein</fullName>
    </submittedName>
</protein>
<feature type="transmembrane region" description="Helical" evidence="2">
    <location>
        <begin position="270"/>
        <end position="295"/>
    </location>
</feature>
<feature type="transmembrane region" description="Helical" evidence="2">
    <location>
        <begin position="98"/>
        <end position="119"/>
    </location>
</feature>
<feature type="transmembrane region" description="Helical" evidence="2">
    <location>
        <begin position="196"/>
        <end position="221"/>
    </location>
</feature>
<feature type="transmembrane region" description="Helical" evidence="2">
    <location>
        <begin position="227"/>
        <end position="249"/>
    </location>
</feature>
<evidence type="ECO:0000313" key="3">
    <source>
        <dbReference type="EMBL" id="TWT26880.1"/>
    </source>
</evidence>
<feature type="compositionally biased region" description="Polar residues" evidence="1">
    <location>
        <begin position="1"/>
        <end position="10"/>
    </location>
</feature>
<keyword evidence="2" id="KW-0812">Transmembrane</keyword>
<keyword evidence="2" id="KW-0472">Membrane</keyword>
<comment type="caution">
    <text evidence="3">The sequence shown here is derived from an EMBL/GenBank/DDBJ whole genome shotgun (WGS) entry which is preliminary data.</text>
</comment>
<keyword evidence="2" id="KW-1133">Transmembrane helix</keyword>
<feature type="region of interest" description="Disordered" evidence="1">
    <location>
        <begin position="1"/>
        <end position="69"/>
    </location>
</feature>
<feature type="transmembrane region" description="Helical" evidence="2">
    <location>
        <begin position="301"/>
        <end position="322"/>
    </location>
</feature>
<dbReference type="AlphaFoldDB" id="A0A5C5UN62"/>
<feature type="compositionally biased region" description="Pro residues" evidence="1">
    <location>
        <begin position="52"/>
        <end position="62"/>
    </location>
</feature>
<evidence type="ECO:0000313" key="4">
    <source>
        <dbReference type="Proteomes" id="UP000320791"/>
    </source>
</evidence>
<keyword evidence="4" id="KW-1185">Reference proteome</keyword>
<accession>A0A5C5UN62</accession>
<dbReference type="EMBL" id="VOHM01000005">
    <property type="protein sequence ID" value="TWT26880.1"/>
    <property type="molecule type" value="Genomic_DNA"/>
</dbReference>
<sequence length="332" mass="36155">MAGNTPNPEQLTDGGDRDEQRPPHALSPADHWYNQPDAPQAAPRPVAANRFPPGPGQFPPGPVLQQRSSTSNPAVLPLSVGRALDSLSVALVNPFTSLWLWVVVVCLGAVTYALNVLRWTYQMGYVGTDSALAGVIMSLTIFGNLVAVSLATACLYGIAHQRVVPGKLPLAKVFTLPHFGTALLLAFTMSIVDRAIFYLFMLGQILWLEVTTAASLTVFHIPVTMYYALPGFLTTFLMPLITMCVFPAFEGHKFRSAMSLGFKIGVKHYPILFIVGFSTWLITYVAGLVHVWAGFGFARVGIGQVFGLLMMPMVVVFFAHLYRQVTGQPVTK</sequence>